<evidence type="ECO:0000313" key="3">
    <source>
        <dbReference type="Proteomes" id="UP000815677"/>
    </source>
</evidence>
<evidence type="ECO:0000256" key="1">
    <source>
        <dbReference type="SAM" id="MobiDB-lite"/>
    </source>
</evidence>
<feature type="compositionally biased region" description="Polar residues" evidence="1">
    <location>
        <begin position="109"/>
        <end position="118"/>
    </location>
</feature>
<organism evidence="2 3">
    <name type="scientific">Mycena chlorophos</name>
    <name type="common">Agaric fungus</name>
    <name type="synonym">Agaricus chlorophos</name>
    <dbReference type="NCBI Taxonomy" id="658473"/>
    <lineage>
        <taxon>Eukaryota</taxon>
        <taxon>Fungi</taxon>
        <taxon>Dikarya</taxon>
        <taxon>Basidiomycota</taxon>
        <taxon>Agaricomycotina</taxon>
        <taxon>Agaricomycetes</taxon>
        <taxon>Agaricomycetidae</taxon>
        <taxon>Agaricales</taxon>
        <taxon>Marasmiineae</taxon>
        <taxon>Mycenaceae</taxon>
        <taxon>Mycena</taxon>
    </lineage>
</organism>
<gene>
    <name evidence="2" type="ORF">MCHLO_00392</name>
</gene>
<proteinExistence type="predicted"/>
<name>A0ABQ0KX28_MYCCL</name>
<reference evidence="2" key="1">
    <citation type="submission" date="2014-09" db="EMBL/GenBank/DDBJ databases">
        <title>Genome sequence of the luminous mushroom Mycena chlorophos for searching fungal bioluminescence genes.</title>
        <authorList>
            <person name="Tanaka Y."/>
            <person name="Kasuga D."/>
            <person name="Oba Y."/>
            <person name="Hase S."/>
            <person name="Sato K."/>
            <person name="Oba Y."/>
            <person name="Sakakibara Y."/>
        </authorList>
    </citation>
    <scope>NUCLEOTIDE SEQUENCE</scope>
</reference>
<evidence type="ECO:0000313" key="2">
    <source>
        <dbReference type="EMBL" id="GAT42684.1"/>
    </source>
</evidence>
<keyword evidence="3" id="KW-1185">Reference proteome</keyword>
<feature type="compositionally biased region" description="Basic residues" evidence="1">
    <location>
        <begin position="94"/>
        <end position="103"/>
    </location>
</feature>
<accession>A0ABQ0KX28</accession>
<feature type="region of interest" description="Disordered" evidence="1">
    <location>
        <begin position="307"/>
        <end position="331"/>
    </location>
</feature>
<sequence length="331" mass="37153">MSFGRMAPTPFQPGYQPPPPPSDHSLRPLPRPAWSPLAPDDFSALRSRWPIANSADSARAQLHTHTPPGYLLVDSGSTSKRKHAQLRGDPPTARSRHRHQRANGKHDPTNANANSERVPSSPLPFPTRQCCEKAAPLAQGPEADPAKNETHLVVDPERGQRQAYRACQRQTRPPAIAPASPIPRSRCSQRYRLLRQLESRKRVDAALETKVWEAQNQGWRGTQGRRKRLRSWRGCWCGSRALFLVRSQVGRRGSGDTKSAKRGIKNAVIFELSQVKPDGEKEYGRRCCWSSRKRVGGDLGMRVCEARNQDQRRAGERKSETDLVHSPGDER</sequence>
<feature type="region of interest" description="Disordered" evidence="1">
    <location>
        <begin position="57"/>
        <end position="122"/>
    </location>
</feature>
<protein>
    <submittedName>
        <fullName evidence="2">Uncharacterized protein</fullName>
    </submittedName>
</protein>
<dbReference type="EMBL" id="DF838192">
    <property type="protein sequence ID" value="GAT42684.1"/>
    <property type="molecule type" value="Genomic_DNA"/>
</dbReference>
<dbReference type="Proteomes" id="UP000815677">
    <property type="component" value="Unassembled WGS sequence"/>
</dbReference>
<feature type="region of interest" description="Disordered" evidence="1">
    <location>
        <begin position="1"/>
        <end position="41"/>
    </location>
</feature>